<proteinExistence type="predicted"/>
<evidence type="ECO:0000313" key="2">
    <source>
        <dbReference type="EMBL" id="GBP40676.1"/>
    </source>
</evidence>
<protein>
    <submittedName>
        <fullName evidence="2">Uncharacterized protein</fullName>
    </submittedName>
</protein>
<feature type="region of interest" description="Disordered" evidence="1">
    <location>
        <begin position="1"/>
        <end position="21"/>
    </location>
</feature>
<evidence type="ECO:0000313" key="3">
    <source>
        <dbReference type="Proteomes" id="UP000299102"/>
    </source>
</evidence>
<name>A0A4C1VNH9_EUMVA</name>
<dbReference type="Proteomes" id="UP000299102">
    <property type="component" value="Unassembled WGS sequence"/>
</dbReference>
<feature type="compositionally biased region" description="Polar residues" evidence="1">
    <location>
        <begin position="61"/>
        <end position="70"/>
    </location>
</feature>
<evidence type="ECO:0000256" key="1">
    <source>
        <dbReference type="SAM" id="MobiDB-lite"/>
    </source>
</evidence>
<dbReference type="EMBL" id="BGZK01000386">
    <property type="protein sequence ID" value="GBP40676.1"/>
    <property type="molecule type" value="Genomic_DNA"/>
</dbReference>
<gene>
    <name evidence="2" type="ORF">EVAR_36412_1</name>
</gene>
<comment type="caution">
    <text evidence="2">The sequence shown here is derived from an EMBL/GenBank/DDBJ whole genome shotgun (WGS) entry which is preliminary data.</text>
</comment>
<dbReference type="AlphaFoldDB" id="A0A4C1VNH9"/>
<sequence length="308" mass="35122">MNSGRGTKDGREPELRRRRGTRSSPFVRVRVLRLGPEGIYLKKACPVLRRSTLAREPRVQPHTSNHEIPQNNNNNKNNLAKETIAIKIAVSKKNSLENVLKIHELTTLFRNSCHATFDYTLPQVKRGLQSSRRTATCGCRTLTEARGEWNACGKSETNNAIGDLYITDNIKCYFRKRNLWAEELCTLKSTCCSPKTYRGLRSGIPVEIDRTPEGAIKVYRYRPEKRPQVCTPRFVARVSLNAPQTRFPSVRFPPFVLRPRQRSVTSDARNNLDHFDVCLRRTVSIHANMEKPTDDGGHDGPARREDTP</sequence>
<reference evidence="2 3" key="1">
    <citation type="journal article" date="2019" name="Commun. Biol.">
        <title>The bagworm genome reveals a unique fibroin gene that provides high tensile strength.</title>
        <authorList>
            <person name="Kono N."/>
            <person name="Nakamura H."/>
            <person name="Ohtoshi R."/>
            <person name="Tomita M."/>
            <person name="Numata K."/>
            <person name="Arakawa K."/>
        </authorList>
    </citation>
    <scope>NUCLEOTIDE SEQUENCE [LARGE SCALE GENOMIC DNA]</scope>
</reference>
<keyword evidence="3" id="KW-1185">Reference proteome</keyword>
<accession>A0A4C1VNH9</accession>
<feature type="compositionally biased region" description="Basic and acidic residues" evidence="1">
    <location>
        <begin position="1"/>
        <end position="15"/>
    </location>
</feature>
<organism evidence="2 3">
    <name type="scientific">Eumeta variegata</name>
    <name type="common">Bagworm moth</name>
    <name type="synonym">Eumeta japonica</name>
    <dbReference type="NCBI Taxonomy" id="151549"/>
    <lineage>
        <taxon>Eukaryota</taxon>
        <taxon>Metazoa</taxon>
        <taxon>Ecdysozoa</taxon>
        <taxon>Arthropoda</taxon>
        <taxon>Hexapoda</taxon>
        <taxon>Insecta</taxon>
        <taxon>Pterygota</taxon>
        <taxon>Neoptera</taxon>
        <taxon>Endopterygota</taxon>
        <taxon>Lepidoptera</taxon>
        <taxon>Glossata</taxon>
        <taxon>Ditrysia</taxon>
        <taxon>Tineoidea</taxon>
        <taxon>Psychidae</taxon>
        <taxon>Oiketicinae</taxon>
        <taxon>Eumeta</taxon>
    </lineage>
</organism>
<feature type="region of interest" description="Disordered" evidence="1">
    <location>
        <begin position="52"/>
        <end position="76"/>
    </location>
</feature>
<feature type="region of interest" description="Disordered" evidence="1">
    <location>
        <begin position="288"/>
        <end position="308"/>
    </location>
</feature>